<keyword evidence="1" id="KW-0812">Transmembrane</keyword>
<gene>
    <name evidence="2" type="ORF">FF125_06285</name>
</gene>
<keyword evidence="1" id="KW-0472">Membrane</keyword>
<dbReference type="AlphaFoldDB" id="A0A5B7TS98"/>
<accession>A0A5B7TS98</accession>
<keyword evidence="3" id="KW-1185">Reference proteome</keyword>
<dbReference type="Proteomes" id="UP000306229">
    <property type="component" value="Chromosome"/>
</dbReference>
<sequence length="164" mass="18824">MKEFNKSDIEALDFIIDQCLKTSFSVSADDLIKSGHIKLTDEKGYGTLTPDFDASKEFTRYLGILKKYELCKCNSTKDGEFASANSNTLNFQKQGGFKALYKDLKDKRNRDKLEFEKSKVDLELSKETLKEFPKTRKRAKWAIIISGIAIFLQLIEWIVKLMSS</sequence>
<evidence type="ECO:0000256" key="1">
    <source>
        <dbReference type="SAM" id="Phobius"/>
    </source>
</evidence>
<dbReference type="EMBL" id="CP040749">
    <property type="protein sequence ID" value="QCX38054.1"/>
    <property type="molecule type" value="Genomic_DNA"/>
</dbReference>
<protein>
    <submittedName>
        <fullName evidence="2">Uncharacterized protein</fullName>
    </submittedName>
</protein>
<feature type="transmembrane region" description="Helical" evidence="1">
    <location>
        <begin position="141"/>
        <end position="159"/>
    </location>
</feature>
<reference evidence="2 3" key="1">
    <citation type="submission" date="2019-05" db="EMBL/GenBank/DDBJ databases">
        <title>Algicella ahnfeltiae gen. nov., sp. nov., a novel marine bacterium of the family Flavobacteriaceae isolated from a red alga.</title>
        <authorList>
            <person name="Nedashkovskaya O.I."/>
            <person name="Kukhlevskiy A.D."/>
            <person name="Kim S.-G."/>
            <person name="Zhukova N.V."/>
            <person name="Mikhailov V.V."/>
        </authorList>
    </citation>
    <scope>NUCLEOTIDE SEQUENCE [LARGE SCALE GENOMIC DNA]</scope>
    <source>
        <strain evidence="2 3">10Alg115</strain>
    </source>
</reference>
<evidence type="ECO:0000313" key="2">
    <source>
        <dbReference type="EMBL" id="QCX38054.1"/>
    </source>
</evidence>
<dbReference type="KEGG" id="fbe:FF125_06285"/>
<proteinExistence type="predicted"/>
<evidence type="ECO:0000313" key="3">
    <source>
        <dbReference type="Proteomes" id="UP000306229"/>
    </source>
</evidence>
<keyword evidence="1" id="KW-1133">Transmembrane helix</keyword>
<dbReference type="RefSeq" id="WP_138948963.1">
    <property type="nucleotide sequence ID" value="NZ_CP040749.1"/>
</dbReference>
<name>A0A5B7TS98_9FLAO</name>
<organism evidence="2 3">
    <name type="scientific">Aureibaculum algae</name>
    <dbReference type="NCBI Taxonomy" id="2584122"/>
    <lineage>
        <taxon>Bacteria</taxon>
        <taxon>Pseudomonadati</taxon>
        <taxon>Bacteroidota</taxon>
        <taxon>Flavobacteriia</taxon>
        <taxon>Flavobacteriales</taxon>
        <taxon>Flavobacteriaceae</taxon>
        <taxon>Aureibaculum</taxon>
    </lineage>
</organism>
<dbReference type="OrthoDB" id="1453003at2"/>